<dbReference type="EMBL" id="JAAARO010000019">
    <property type="protein sequence ID" value="KAF5730846.1"/>
    <property type="molecule type" value="Genomic_DNA"/>
</dbReference>
<dbReference type="SUPFAM" id="SSF48452">
    <property type="entry name" value="TPR-like"/>
    <property type="match status" value="1"/>
</dbReference>
<evidence type="ECO:0000313" key="1">
    <source>
        <dbReference type="EMBL" id="KAF5730846.1"/>
    </source>
</evidence>
<dbReference type="Gene3D" id="1.25.40.10">
    <property type="entry name" value="Tetratricopeptide repeat domain"/>
    <property type="match status" value="1"/>
</dbReference>
<dbReference type="InParanoid" id="A0A7J7CAT1"/>
<dbReference type="PANTHER" id="PTHR45181:SF4">
    <property type="entry name" value="HEAT SHOCK PROTEIN DNAJ WITH TETRATRICOPEPTIDE REPEAT-CONTAINING PROTEIN"/>
    <property type="match status" value="1"/>
</dbReference>
<accession>A0A7J7CAT1</accession>
<sequence length="246" mass="27152">MRTVVAVFVVGMRISKKPVNRFIGIVVQIENSRHSRYNEQDKKVFESFQLSADLLLRRATKDTETALEVIADALSISSYSEKLLEMRAGRSSFPDGDSLLGNPDGSEVSKSPSFRLWRCLLIFRSLFHLGKLEEEIASLEKHEVEGFTTRGNGSKALESSIPLVATVHELLRHRAAGNEAFQAGRHSEAIEHYTSALSCNGESRPFAAICFCNRAAAYKALGQIIDAIADCSLAIALDGNYLKVFL</sequence>
<dbReference type="InterPro" id="IPR019734">
    <property type="entry name" value="TPR_rpt"/>
</dbReference>
<evidence type="ECO:0000313" key="2">
    <source>
        <dbReference type="Proteomes" id="UP000593562"/>
    </source>
</evidence>
<protein>
    <submittedName>
        <fullName evidence="1">Heat shock protein DnaJ with tetratricopeptide repeat putative isoform 3</fullName>
    </submittedName>
</protein>
<dbReference type="AlphaFoldDB" id="A0A7J7CAT1"/>
<comment type="caution">
    <text evidence="1">The sequence shown here is derived from an EMBL/GenBank/DDBJ whole genome shotgun (WGS) entry which is preliminary data.</text>
</comment>
<dbReference type="SMART" id="SM00028">
    <property type="entry name" value="TPR"/>
    <property type="match status" value="2"/>
</dbReference>
<dbReference type="Proteomes" id="UP000593562">
    <property type="component" value="Unassembled WGS sequence"/>
</dbReference>
<name>A0A7J7CAT1_TRIWF</name>
<keyword evidence="2" id="KW-1185">Reference proteome</keyword>
<dbReference type="InterPro" id="IPR011990">
    <property type="entry name" value="TPR-like_helical_dom_sf"/>
</dbReference>
<gene>
    <name evidence="1" type="ORF">HS088_TW19G00446</name>
</gene>
<proteinExistence type="predicted"/>
<organism evidence="1 2">
    <name type="scientific">Tripterygium wilfordii</name>
    <name type="common">Thunder God vine</name>
    <dbReference type="NCBI Taxonomy" id="458696"/>
    <lineage>
        <taxon>Eukaryota</taxon>
        <taxon>Viridiplantae</taxon>
        <taxon>Streptophyta</taxon>
        <taxon>Embryophyta</taxon>
        <taxon>Tracheophyta</taxon>
        <taxon>Spermatophyta</taxon>
        <taxon>Magnoliopsida</taxon>
        <taxon>eudicotyledons</taxon>
        <taxon>Gunneridae</taxon>
        <taxon>Pentapetalae</taxon>
        <taxon>rosids</taxon>
        <taxon>fabids</taxon>
        <taxon>Celastrales</taxon>
        <taxon>Celastraceae</taxon>
        <taxon>Tripterygium</taxon>
    </lineage>
</organism>
<reference evidence="1 2" key="1">
    <citation type="journal article" date="2020" name="Nat. Commun.">
        <title>Genome of Tripterygium wilfordii and identification of cytochrome P450 involved in triptolide biosynthesis.</title>
        <authorList>
            <person name="Tu L."/>
            <person name="Su P."/>
            <person name="Zhang Z."/>
            <person name="Gao L."/>
            <person name="Wang J."/>
            <person name="Hu T."/>
            <person name="Zhou J."/>
            <person name="Zhang Y."/>
            <person name="Zhao Y."/>
            <person name="Liu Y."/>
            <person name="Song Y."/>
            <person name="Tong Y."/>
            <person name="Lu Y."/>
            <person name="Yang J."/>
            <person name="Xu C."/>
            <person name="Jia M."/>
            <person name="Peters R.J."/>
            <person name="Huang L."/>
            <person name="Gao W."/>
        </authorList>
    </citation>
    <scope>NUCLEOTIDE SEQUENCE [LARGE SCALE GENOMIC DNA]</scope>
    <source>
        <strain evidence="2">cv. XIE 37</strain>
        <tissue evidence="1">Leaf</tissue>
    </source>
</reference>
<dbReference type="PANTHER" id="PTHR45181">
    <property type="entry name" value="HEAT SHOCK PROTEIN DNAJ WITH TETRATRICOPEPTIDE REPEAT-CONTAINING PROTEIN"/>
    <property type="match status" value="1"/>
</dbReference>
<keyword evidence="1" id="KW-0346">Stress response</keyword>